<dbReference type="EMBL" id="JAVRRJ010000001">
    <property type="protein sequence ID" value="KAK5091575.1"/>
    <property type="molecule type" value="Genomic_DNA"/>
</dbReference>
<protein>
    <recommendedName>
        <fullName evidence="1">Heterokaryon incompatibility domain-containing protein</fullName>
    </recommendedName>
</protein>
<dbReference type="PANTHER" id="PTHR33112:SF12">
    <property type="entry name" value="HETEROKARYON INCOMPATIBILITY DOMAIN-CONTAINING PROTEIN"/>
    <property type="match status" value="1"/>
</dbReference>
<dbReference type="InterPro" id="IPR010730">
    <property type="entry name" value="HET"/>
</dbReference>
<dbReference type="Proteomes" id="UP001309876">
    <property type="component" value="Unassembled WGS sequence"/>
</dbReference>
<accession>A0AAN7YAT5</accession>
<evidence type="ECO:0000313" key="2">
    <source>
        <dbReference type="EMBL" id="KAK5091575.1"/>
    </source>
</evidence>
<gene>
    <name evidence="2" type="ORF">LTR05_001760</name>
</gene>
<evidence type="ECO:0000259" key="1">
    <source>
        <dbReference type="Pfam" id="PF06985"/>
    </source>
</evidence>
<evidence type="ECO:0000313" key="3">
    <source>
        <dbReference type="Proteomes" id="UP001309876"/>
    </source>
</evidence>
<comment type="caution">
    <text evidence="2">The sequence shown here is derived from an EMBL/GenBank/DDBJ whole genome shotgun (WGS) entry which is preliminary data.</text>
</comment>
<reference evidence="2 3" key="1">
    <citation type="submission" date="2023-08" db="EMBL/GenBank/DDBJ databases">
        <title>Black Yeasts Isolated from many extreme environments.</title>
        <authorList>
            <person name="Coleine C."/>
            <person name="Stajich J.E."/>
            <person name="Selbmann L."/>
        </authorList>
    </citation>
    <scope>NUCLEOTIDE SEQUENCE [LARGE SCALE GENOMIC DNA]</scope>
    <source>
        <strain evidence="2 3">CCFEE 5910</strain>
    </source>
</reference>
<organism evidence="2 3">
    <name type="scientific">Lithohypha guttulata</name>
    <dbReference type="NCBI Taxonomy" id="1690604"/>
    <lineage>
        <taxon>Eukaryota</taxon>
        <taxon>Fungi</taxon>
        <taxon>Dikarya</taxon>
        <taxon>Ascomycota</taxon>
        <taxon>Pezizomycotina</taxon>
        <taxon>Eurotiomycetes</taxon>
        <taxon>Chaetothyriomycetidae</taxon>
        <taxon>Chaetothyriales</taxon>
        <taxon>Trichomeriaceae</taxon>
        <taxon>Lithohypha</taxon>
    </lineage>
</organism>
<dbReference type="Pfam" id="PF06985">
    <property type="entry name" value="HET"/>
    <property type="match status" value="1"/>
</dbReference>
<dbReference type="PANTHER" id="PTHR33112">
    <property type="entry name" value="DOMAIN PROTEIN, PUTATIVE-RELATED"/>
    <property type="match status" value="1"/>
</dbReference>
<name>A0AAN7YAT5_9EURO</name>
<keyword evidence="3" id="KW-1185">Reference proteome</keyword>
<dbReference type="AlphaFoldDB" id="A0AAN7YAT5"/>
<feature type="domain" description="Heterokaryon incompatibility" evidence="1">
    <location>
        <begin position="172"/>
        <end position="322"/>
    </location>
</feature>
<proteinExistence type="predicted"/>
<sequence length="695" mass="79007">MTSNESNSAPSCDICTDIYRYFADPKSNHRIKLGSFDEALASPCQAHTPIVKAFREHVERIIAQGAVRDTRDVGFMRMGTGSATLTQSLSKLGVGWSFLLAEKPGLMQHPGTGRILDPEWADIEIVNKWKRQCLISHGMKCDNPMKLPSIKPAWLVDVERKCVVAGQDCDRYLALSYRWGNTAGFRLDESILHELQREGSLLQPTLLASLPLMIQHAISLTAAVRERYLWVDALCVVHGGHSSTAEQINLMLAIYAGAVVTIIAADGVSSDGLLGVRDVAEPRGLDQKVYPFGDEQLIVRNTDIFSLENYSDYHKRSWTYQEFKIVWHEELTFGTEADVYIDPRPGVLLAGFPDLDSFAHMLSQYNNRDLTYDEDALSGIAGLLSVMSRTFTGGFLHGCPEMFFERALAWRPQWHFTNLRRRVVSDRPASARVSASALPSWSWIGWHGMMTMQYGEAMRINDRQYSMEEIIPVRSGIQVLRQYKDLSKPLPDGWTRLEADSIGTFRDEPRLYPDGCGKYIFQHRDMPAKDSQYWYYPFPVAKIDTTTPFFTPEQTPYLMCKIQKAEVWSYRADPDTFVGPNAHILHLCKEMGSSSIGTLHLQTVEQLDMWPEFESGNTSPEGRHIEVVAISRSVQYNKTFNEELKRYDRPLTRKEVYNVLWVEWKENIAYRLASGRIDKTAWEELSLEAIDLVLG</sequence>